<reference evidence="1" key="1">
    <citation type="submission" date="2022-08" db="EMBL/GenBank/DDBJ databases">
        <title>Nisaea acidiphila sp. nov., isolated from a marine algal debris and emended description of the genus Nisaea Urios et al. 2008.</title>
        <authorList>
            <person name="Kwon K."/>
        </authorList>
    </citation>
    <scope>NUCLEOTIDE SEQUENCE</scope>
    <source>
        <strain evidence="1">MEBiC11861</strain>
    </source>
</reference>
<dbReference type="Gene3D" id="3.40.50.150">
    <property type="entry name" value="Vaccinia Virus protein VP39"/>
    <property type="match status" value="1"/>
</dbReference>
<name>A0A9J7APR2_9PROT</name>
<keyword evidence="2" id="KW-1185">Reference proteome</keyword>
<gene>
    <name evidence="1" type="ORF">NUH88_19655</name>
</gene>
<proteinExistence type="predicted"/>
<accession>A0A9J7APR2</accession>
<evidence type="ECO:0008006" key="3">
    <source>
        <dbReference type="Google" id="ProtNLM"/>
    </source>
</evidence>
<dbReference type="SUPFAM" id="SSF53335">
    <property type="entry name" value="S-adenosyl-L-methionine-dependent methyltransferases"/>
    <property type="match status" value="1"/>
</dbReference>
<evidence type="ECO:0000313" key="2">
    <source>
        <dbReference type="Proteomes" id="UP001060336"/>
    </source>
</evidence>
<protein>
    <recommendedName>
        <fullName evidence="3">Methyltransferase type 11 domain-containing protein</fullName>
    </recommendedName>
</protein>
<dbReference type="RefSeq" id="WP_257768361.1">
    <property type="nucleotide sequence ID" value="NZ_CP102480.1"/>
</dbReference>
<sequence length="197" mass="22072">MSKPLHKLNIGCGKSPMEGWVNLDFRDGPGVDIVFDLECCGENKLPLEDDSVSEIRASHILEHVRNILPMMEELHRVSVDGALLRAAMPHVGSDGAWGDPTHVRGMSVTGLRYFSQPTYSFADYGYLGDWDIEKVYYKVGIKRAGADKDNLARLLERVDIERNMVREMIADLRSVKPARPPGQGEPAQCEVVFIFEN</sequence>
<dbReference type="EMBL" id="CP102480">
    <property type="protein sequence ID" value="UUX49603.1"/>
    <property type="molecule type" value="Genomic_DNA"/>
</dbReference>
<dbReference type="Proteomes" id="UP001060336">
    <property type="component" value="Chromosome"/>
</dbReference>
<dbReference type="AlphaFoldDB" id="A0A9J7APR2"/>
<organism evidence="1 2">
    <name type="scientific">Nisaea acidiphila</name>
    <dbReference type="NCBI Taxonomy" id="1862145"/>
    <lineage>
        <taxon>Bacteria</taxon>
        <taxon>Pseudomonadati</taxon>
        <taxon>Pseudomonadota</taxon>
        <taxon>Alphaproteobacteria</taxon>
        <taxon>Rhodospirillales</taxon>
        <taxon>Thalassobaculaceae</taxon>
        <taxon>Nisaea</taxon>
    </lineage>
</organism>
<dbReference type="InterPro" id="IPR029063">
    <property type="entry name" value="SAM-dependent_MTases_sf"/>
</dbReference>
<evidence type="ECO:0000313" key="1">
    <source>
        <dbReference type="EMBL" id="UUX49603.1"/>
    </source>
</evidence>
<dbReference type="KEGG" id="naci:NUH88_19655"/>